<dbReference type="GO" id="GO:0141102">
    <property type="term" value="F:tRNA (5-carboxymethylaminomethyluridine(34)-2'-O)-methyltransferase activity"/>
    <property type="evidence" value="ECO:0007669"/>
    <property type="project" value="RHEA"/>
</dbReference>
<dbReference type="HAMAP" id="MF_01885">
    <property type="entry name" value="tRNA_methyltr_TrmL"/>
    <property type="match status" value="1"/>
</dbReference>
<evidence type="ECO:0000256" key="5">
    <source>
        <dbReference type="ARBA" id="ARBA00022694"/>
    </source>
</evidence>
<dbReference type="KEGG" id="asla:NCTC11923_01735"/>
<dbReference type="GO" id="GO:0005737">
    <property type="term" value="C:cytoplasm"/>
    <property type="evidence" value="ECO:0007669"/>
    <property type="project" value="UniProtKB-SubCell"/>
</dbReference>
<gene>
    <name evidence="9" type="primary">trmL</name>
    <name evidence="9" type="ORF">NCTC11923_01735</name>
</gene>
<keyword evidence="3 6" id="KW-0808">Transferase</keyword>
<dbReference type="EC" id="2.1.1.207" evidence="6"/>
<dbReference type="PIRSF" id="PIRSF029256">
    <property type="entry name" value="SpoU_TrmH_prd"/>
    <property type="match status" value="1"/>
</dbReference>
<dbReference type="CDD" id="cd18094">
    <property type="entry name" value="SpoU-like_TrmL"/>
    <property type="match status" value="1"/>
</dbReference>
<keyword evidence="10" id="KW-1185">Reference proteome</keyword>
<dbReference type="GO" id="GO:0141098">
    <property type="term" value="F:tRNA (cytidine(34)-2'-O)-methyltransferase activity"/>
    <property type="evidence" value="ECO:0007669"/>
    <property type="project" value="RHEA"/>
</dbReference>
<dbReference type="InterPro" id="IPR016914">
    <property type="entry name" value="TrmL"/>
</dbReference>
<dbReference type="InterPro" id="IPR029028">
    <property type="entry name" value="Alpha/beta_knot_MTases"/>
</dbReference>
<dbReference type="EMBL" id="LR134363">
    <property type="protein sequence ID" value="VEG75083.1"/>
    <property type="molecule type" value="Genomic_DNA"/>
</dbReference>
<feature type="binding site" evidence="6 7">
    <location>
        <position position="123"/>
    </location>
    <ligand>
        <name>S-adenosyl-L-methionine</name>
        <dbReference type="ChEBI" id="CHEBI:59789"/>
    </ligand>
</feature>
<keyword evidence="5 6" id="KW-0819">tRNA processing</keyword>
<dbReference type="AlphaFoldDB" id="A0A3S4SPZ9"/>
<protein>
    <recommendedName>
        <fullName evidence="6">Putative tRNA (cytidine(34)-2'-O)-methyltransferase</fullName>
        <ecNumber evidence="6">2.1.1.207</ecNumber>
    </recommendedName>
    <alternativeName>
        <fullName evidence="6">tRNA (cytidine/uridine-2'-O-)-methyltransferase</fullName>
    </alternativeName>
</protein>
<comment type="subcellular location">
    <subcellularLocation>
        <location evidence="6">Cytoplasm</location>
    </subcellularLocation>
</comment>
<proteinExistence type="inferred from homology"/>
<comment type="catalytic activity">
    <reaction evidence="6">
        <text>5-carboxymethylaminomethyluridine(34) in tRNA(Leu) + S-adenosyl-L-methionine = 5-carboxymethylaminomethyl-2'-O-methyluridine(34) in tRNA(Leu) + S-adenosyl-L-homocysteine + H(+)</text>
        <dbReference type="Rhea" id="RHEA:43088"/>
        <dbReference type="Rhea" id="RHEA-COMP:10333"/>
        <dbReference type="Rhea" id="RHEA-COMP:10334"/>
        <dbReference type="ChEBI" id="CHEBI:15378"/>
        <dbReference type="ChEBI" id="CHEBI:57856"/>
        <dbReference type="ChEBI" id="CHEBI:59789"/>
        <dbReference type="ChEBI" id="CHEBI:74508"/>
        <dbReference type="ChEBI" id="CHEBI:74511"/>
        <dbReference type="EC" id="2.1.1.207"/>
    </reaction>
</comment>
<keyword evidence="4 6" id="KW-0949">S-adenosyl-L-methionine</keyword>
<dbReference type="SUPFAM" id="SSF75217">
    <property type="entry name" value="alpha/beta knot"/>
    <property type="match status" value="1"/>
</dbReference>
<evidence type="ECO:0000256" key="7">
    <source>
        <dbReference type="PIRSR" id="PIRSR029256-1"/>
    </source>
</evidence>
<keyword evidence="1 6" id="KW-0963">Cytoplasm</keyword>
<evidence type="ECO:0000259" key="8">
    <source>
        <dbReference type="Pfam" id="PF00588"/>
    </source>
</evidence>
<dbReference type="InterPro" id="IPR001537">
    <property type="entry name" value="SpoU_MeTrfase"/>
</dbReference>
<evidence type="ECO:0000256" key="4">
    <source>
        <dbReference type="ARBA" id="ARBA00022691"/>
    </source>
</evidence>
<accession>A0A3S4SPZ9</accession>
<dbReference type="Proteomes" id="UP000276899">
    <property type="component" value="Chromosome"/>
</dbReference>
<name>A0A3S4SPZ9_9ACTO</name>
<evidence type="ECO:0000256" key="1">
    <source>
        <dbReference type="ARBA" id="ARBA00022490"/>
    </source>
</evidence>
<feature type="domain" description="tRNA/rRNA methyltransferase SpoU type" evidence="8">
    <location>
        <begin position="5"/>
        <end position="143"/>
    </location>
</feature>
<comment type="catalytic activity">
    <reaction evidence="6">
        <text>cytidine(34) in tRNA + S-adenosyl-L-methionine = 2'-O-methylcytidine(34) in tRNA + S-adenosyl-L-homocysteine + H(+)</text>
        <dbReference type="Rhea" id="RHEA:43084"/>
        <dbReference type="Rhea" id="RHEA-COMP:10331"/>
        <dbReference type="Rhea" id="RHEA-COMP:10332"/>
        <dbReference type="ChEBI" id="CHEBI:15378"/>
        <dbReference type="ChEBI" id="CHEBI:57856"/>
        <dbReference type="ChEBI" id="CHEBI:59789"/>
        <dbReference type="ChEBI" id="CHEBI:74495"/>
        <dbReference type="ChEBI" id="CHEBI:82748"/>
        <dbReference type="EC" id="2.1.1.207"/>
    </reaction>
</comment>
<evidence type="ECO:0000313" key="9">
    <source>
        <dbReference type="EMBL" id="VEG75083.1"/>
    </source>
</evidence>
<reference evidence="9 10" key="1">
    <citation type="submission" date="2018-12" db="EMBL/GenBank/DDBJ databases">
        <authorList>
            <consortium name="Pathogen Informatics"/>
        </authorList>
    </citation>
    <scope>NUCLEOTIDE SEQUENCE [LARGE SCALE GENOMIC DNA]</scope>
    <source>
        <strain evidence="9 10">NCTC11923</strain>
    </source>
</reference>
<dbReference type="PANTHER" id="PTHR42971">
    <property type="entry name" value="TRNA (CYTIDINE(34)-2'-O)-METHYLTRANSFERASE"/>
    <property type="match status" value="1"/>
</dbReference>
<feature type="binding site" evidence="6 7">
    <location>
        <position position="131"/>
    </location>
    <ligand>
        <name>S-adenosyl-L-methionine</name>
        <dbReference type="ChEBI" id="CHEBI:59789"/>
    </ligand>
</feature>
<evidence type="ECO:0000256" key="3">
    <source>
        <dbReference type="ARBA" id="ARBA00022679"/>
    </source>
</evidence>
<evidence type="ECO:0000256" key="2">
    <source>
        <dbReference type="ARBA" id="ARBA00022603"/>
    </source>
</evidence>
<dbReference type="InterPro" id="IPR029026">
    <property type="entry name" value="tRNA_m1G_MTases_N"/>
</dbReference>
<comment type="caution">
    <text evidence="6">Lacks conserved residue(s) required for the propagation of feature annotation.</text>
</comment>
<evidence type="ECO:0000256" key="6">
    <source>
        <dbReference type="HAMAP-Rule" id="MF_01885"/>
    </source>
</evidence>
<comment type="function">
    <text evidence="6">Could methylate the ribose at the nucleotide 34 wobble position in tRNA.</text>
</comment>
<dbReference type="GO" id="GO:0002130">
    <property type="term" value="P:wobble position ribose methylation"/>
    <property type="evidence" value="ECO:0007669"/>
    <property type="project" value="TreeGrafter"/>
</dbReference>
<comment type="similarity">
    <text evidence="6">Belongs to the class IV-like SAM-binding methyltransferase superfamily. RNA methyltransferase TrmH family. TrmL subfamily.</text>
</comment>
<dbReference type="Pfam" id="PF00588">
    <property type="entry name" value="SpoU_methylase"/>
    <property type="match status" value="1"/>
</dbReference>
<dbReference type="Gene3D" id="3.40.1280.10">
    <property type="match status" value="1"/>
</dbReference>
<sequence>MAPVLHVIFFEPRIPGNTGAAIRLSANTGSMLHLIDPLFDMEDAKLRRAGLDYHDLANTRVHEGLEACLAQIPGRVFAFTAQAERLHAQVDWRADDALLFGPEPTGLPEQAMAHPRVTGRIRIPMVAGSRSLNLANSAAIGLYEAWRSLGFPGGQ</sequence>
<organism evidence="9 10">
    <name type="scientific">Actinomyces slackii</name>
    <dbReference type="NCBI Taxonomy" id="52774"/>
    <lineage>
        <taxon>Bacteria</taxon>
        <taxon>Bacillati</taxon>
        <taxon>Actinomycetota</taxon>
        <taxon>Actinomycetes</taxon>
        <taxon>Actinomycetales</taxon>
        <taxon>Actinomycetaceae</taxon>
        <taxon>Actinomyces</taxon>
    </lineage>
</organism>
<evidence type="ECO:0000313" key="10">
    <source>
        <dbReference type="Proteomes" id="UP000276899"/>
    </source>
</evidence>
<keyword evidence="2 6" id="KW-0489">Methyltransferase</keyword>
<dbReference type="GO" id="GO:0003723">
    <property type="term" value="F:RNA binding"/>
    <property type="evidence" value="ECO:0007669"/>
    <property type="project" value="InterPro"/>
</dbReference>
<dbReference type="STRING" id="1278298.GCA_000428685_00744"/>
<feature type="binding site" evidence="6 7">
    <location>
        <position position="101"/>
    </location>
    <ligand>
        <name>S-adenosyl-L-methionine</name>
        <dbReference type="ChEBI" id="CHEBI:59789"/>
    </ligand>
</feature>
<dbReference type="PANTHER" id="PTHR42971:SF1">
    <property type="entry name" value="TRNA (CYTIDINE(34)-2'-O)-METHYLTRANSFERASE"/>
    <property type="match status" value="1"/>
</dbReference>